<dbReference type="InterPro" id="IPR029044">
    <property type="entry name" value="Nucleotide-diphossugar_trans"/>
</dbReference>
<dbReference type="GO" id="GO:0016740">
    <property type="term" value="F:transferase activity"/>
    <property type="evidence" value="ECO:0007669"/>
    <property type="project" value="UniProtKB-KW"/>
</dbReference>
<accession>A0A1I4RMX4</accession>
<dbReference type="EMBL" id="FOUE01000004">
    <property type="protein sequence ID" value="SFM53587.1"/>
    <property type="molecule type" value="Genomic_DNA"/>
</dbReference>
<dbReference type="InterPro" id="IPR001173">
    <property type="entry name" value="Glyco_trans_2-like"/>
</dbReference>
<dbReference type="AlphaFoldDB" id="A0A1I4RMX4"/>
<sequence length="307" mass="34184">MFSVIIPALNEEKGISNTISSIRSSLREFDHEIIVVDNGSSDRTFEIAKELSDKVLIDRDANIGELRNIGARNARGDVLIFNDADVLFTEDWRTEIVRVIDLLDREKVVVGGSLDISDKSSKLSNSWFRPLLDNKWKNTPNYVGTGHMILKRDLFFSSGGFDPLLVSGEDSDFCRKAKGVGAKILFIKELRTIHLGYPSSLKEFFNRECWHGKGDFQSLKIFLDSKVAVFATSMLLFHGLALLLLVMGESGGALISALCAASFPAAYSILRFRAPLGLKGRLENLLVSYVYLVARSLSWLFVKPATQ</sequence>
<gene>
    <name evidence="4" type="ORF">SAMN04487963_2853</name>
</gene>
<dbReference type="PANTHER" id="PTHR43630:SF2">
    <property type="entry name" value="GLYCOSYLTRANSFERASE"/>
    <property type="match status" value="1"/>
</dbReference>
<organism evidence="4 5">
    <name type="scientific">Marinobacter zhejiangensis</name>
    <dbReference type="NCBI Taxonomy" id="488535"/>
    <lineage>
        <taxon>Bacteria</taxon>
        <taxon>Pseudomonadati</taxon>
        <taxon>Pseudomonadota</taxon>
        <taxon>Gammaproteobacteria</taxon>
        <taxon>Pseudomonadales</taxon>
        <taxon>Marinobacteraceae</taxon>
        <taxon>Marinobacter</taxon>
    </lineage>
</organism>
<dbReference type="RefSeq" id="WP_175481927.1">
    <property type="nucleotide sequence ID" value="NZ_FOUE01000004.1"/>
</dbReference>
<protein>
    <submittedName>
        <fullName evidence="4">Glycosyltransferase, catalytic subunit of cellulose synthase and poly-beta-1,6-N-acetylglucosamine synthase</fullName>
    </submittedName>
</protein>
<dbReference type="PANTHER" id="PTHR43630">
    <property type="entry name" value="POLY-BETA-1,6-N-ACETYL-D-GLUCOSAMINE SYNTHASE"/>
    <property type="match status" value="1"/>
</dbReference>
<keyword evidence="2" id="KW-0812">Transmembrane</keyword>
<dbReference type="Proteomes" id="UP000198519">
    <property type="component" value="Unassembled WGS sequence"/>
</dbReference>
<reference evidence="5" key="1">
    <citation type="submission" date="2016-10" db="EMBL/GenBank/DDBJ databases">
        <authorList>
            <person name="Varghese N."/>
            <person name="Submissions S."/>
        </authorList>
    </citation>
    <scope>NUCLEOTIDE SEQUENCE [LARGE SCALE GENOMIC DNA]</scope>
    <source>
        <strain evidence="5">CGMCC 1.7061</strain>
    </source>
</reference>
<feature type="transmembrane region" description="Helical" evidence="2">
    <location>
        <begin position="253"/>
        <end position="270"/>
    </location>
</feature>
<evidence type="ECO:0000259" key="3">
    <source>
        <dbReference type="Pfam" id="PF00535"/>
    </source>
</evidence>
<evidence type="ECO:0000256" key="2">
    <source>
        <dbReference type="SAM" id="Phobius"/>
    </source>
</evidence>
<keyword evidence="4" id="KW-0808">Transferase</keyword>
<feature type="transmembrane region" description="Helical" evidence="2">
    <location>
        <begin position="227"/>
        <end position="247"/>
    </location>
</feature>
<dbReference type="Gene3D" id="3.90.550.10">
    <property type="entry name" value="Spore Coat Polysaccharide Biosynthesis Protein SpsA, Chain A"/>
    <property type="match status" value="1"/>
</dbReference>
<evidence type="ECO:0000313" key="5">
    <source>
        <dbReference type="Proteomes" id="UP000198519"/>
    </source>
</evidence>
<comment type="similarity">
    <text evidence="1">Belongs to the glycosyltransferase 2 family. WaaE/KdtX subfamily.</text>
</comment>
<keyword evidence="5" id="KW-1185">Reference proteome</keyword>
<keyword evidence="2" id="KW-0472">Membrane</keyword>
<keyword evidence="2" id="KW-1133">Transmembrane helix</keyword>
<dbReference type="Pfam" id="PF00535">
    <property type="entry name" value="Glycos_transf_2"/>
    <property type="match status" value="1"/>
</dbReference>
<proteinExistence type="inferred from homology"/>
<feature type="domain" description="Glycosyltransferase 2-like" evidence="3">
    <location>
        <begin position="3"/>
        <end position="149"/>
    </location>
</feature>
<feature type="transmembrane region" description="Helical" evidence="2">
    <location>
        <begin position="282"/>
        <end position="302"/>
    </location>
</feature>
<dbReference type="SUPFAM" id="SSF53448">
    <property type="entry name" value="Nucleotide-diphospho-sugar transferases"/>
    <property type="match status" value="1"/>
</dbReference>
<evidence type="ECO:0000256" key="1">
    <source>
        <dbReference type="ARBA" id="ARBA00038494"/>
    </source>
</evidence>
<dbReference type="STRING" id="488535.SAMN04487963_2853"/>
<evidence type="ECO:0000313" key="4">
    <source>
        <dbReference type="EMBL" id="SFM53587.1"/>
    </source>
</evidence>
<name>A0A1I4RMX4_9GAMM</name>